<evidence type="ECO:0000313" key="4">
    <source>
        <dbReference type="EMBL" id="GAA1396282.1"/>
    </source>
</evidence>
<dbReference type="Pfam" id="PF00990">
    <property type="entry name" value="GGDEF"/>
    <property type="match status" value="1"/>
</dbReference>
<dbReference type="EMBL" id="BAAAJK010000033">
    <property type="protein sequence ID" value="GAA1396282.1"/>
    <property type="molecule type" value="Genomic_DNA"/>
</dbReference>
<name>A0ABP4IV65_9PSEU</name>
<proteinExistence type="predicted"/>
<evidence type="ECO:0000256" key="2">
    <source>
        <dbReference type="SAM" id="Phobius"/>
    </source>
</evidence>
<dbReference type="SMART" id="SM00267">
    <property type="entry name" value="GGDEF"/>
    <property type="match status" value="1"/>
</dbReference>
<dbReference type="PANTHER" id="PTHR45138:SF9">
    <property type="entry name" value="DIGUANYLATE CYCLASE DGCM-RELATED"/>
    <property type="match status" value="1"/>
</dbReference>
<keyword evidence="2" id="KW-0812">Transmembrane</keyword>
<evidence type="ECO:0000256" key="1">
    <source>
        <dbReference type="SAM" id="MobiDB-lite"/>
    </source>
</evidence>
<dbReference type="SUPFAM" id="SSF55073">
    <property type="entry name" value="Nucleotide cyclase"/>
    <property type="match status" value="1"/>
</dbReference>
<keyword evidence="5" id="KW-1185">Reference proteome</keyword>
<reference evidence="5" key="1">
    <citation type="journal article" date="2019" name="Int. J. Syst. Evol. Microbiol.">
        <title>The Global Catalogue of Microorganisms (GCM) 10K type strain sequencing project: providing services to taxonomists for standard genome sequencing and annotation.</title>
        <authorList>
            <consortium name="The Broad Institute Genomics Platform"/>
            <consortium name="The Broad Institute Genome Sequencing Center for Infectious Disease"/>
            <person name="Wu L."/>
            <person name="Ma J."/>
        </authorList>
    </citation>
    <scope>NUCLEOTIDE SEQUENCE [LARGE SCALE GENOMIC DNA]</scope>
    <source>
        <strain evidence="5">JCM 11896</strain>
    </source>
</reference>
<evidence type="ECO:0000313" key="5">
    <source>
        <dbReference type="Proteomes" id="UP001501414"/>
    </source>
</evidence>
<dbReference type="Proteomes" id="UP001501414">
    <property type="component" value="Unassembled WGS sequence"/>
</dbReference>
<comment type="caution">
    <text evidence="4">The sequence shown here is derived from an EMBL/GenBank/DDBJ whole genome shotgun (WGS) entry which is preliminary data.</text>
</comment>
<gene>
    <name evidence="4" type="ORF">GCM10009613_47300</name>
</gene>
<dbReference type="PROSITE" id="PS50887">
    <property type="entry name" value="GGDEF"/>
    <property type="match status" value="1"/>
</dbReference>
<dbReference type="NCBIfam" id="TIGR00254">
    <property type="entry name" value="GGDEF"/>
    <property type="match status" value="1"/>
</dbReference>
<dbReference type="InterPro" id="IPR050469">
    <property type="entry name" value="Diguanylate_Cyclase"/>
</dbReference>
<feature type="transmembrane region" description="Helical" evidence="2">
    <location>
        <begin position="101"/>
        <end position="122"/>
    </location>
</feature>
<feature type="transmembrane region" description="Helical" evidence="2">
    <location>
        <begin position="177"/>
        <end position="197"/>
    </location>
</feature>
<dbReference type="InterPro" id="IPR043128">
    <property type="entry name" value="Rev_trsase/Diguanyl_cyclase"/>
</dbReference>
<dbReference type="PANTHER" id="PTHR45138">
    <property type="entry name" value="REGULATORY COMPONENTS OF SENSORY TRANSDUCTION SYSTEM"/>
    <property type="match status" value="1"/>
</dbReference>
<dbReference type="Gene3D" id="3.30.70.270">
    <property type="match status" value="1"/>
</dbReference>
<feature type="transmembrane region" description="Helical" evidence="2">
    <location>
        <begin position="142"/>
        <end position="165"/>
    </location>
</feature>
<dbReference type="InterPro" id="IPR029787">
    <property type="entry name" value="Nucleotide_cyclase"/>
</dbReference>
<feature type="transmembrane region" description="Helical" evidence="2">
    <location>
        <begin position="28"/>
        <end position="51"/>
    </location>
</feature>
<protein>
    <submittedName>
        <fullName evidence="4">GGDEF domain-containing protein</fullName>
    </submittedName>
</protein>
<sequence length="455" mass="48135">MDHVSSHQAAPRHAARRRFPFRSWQLGALPAAALVFVLAVDVLAAGLLVASALRASLPTGDQLLLAALLTLVPVAHTELSLHSERIRRRVAHNHHVNMTSVWTFSGALLLPPVLATAVVVAVHTHLYLRVARAAGTPAHRHLFQAATVVLAVLAVAAVRFAAGVLPPPGDGPGDATVVLASLLAYSAVTTLLLACAVRLTRPGTRFLSVLLGAEFLLEFATLSLGGLVAVIIANTSPWLVLLAVLPLLVLQQTTLVRQLENQVDTDTKTGLLNPAAWRWRAEQMIERCARTDRETAVLLLDLDHFKAVNDRHGHLAGDDVLQAVAAVLTAEVRDNDLAGRFGGEEFVVALGGLRPDDVVFGRAREVAERIRRSVRALEVDTATAGRIGGLSVSIGVATSSEHGGKLDALLAAADAALYDAKRGGRDQVRVRHPEPAGRTGTATPPFGLHFGTGGA</sequence>
<feature type="transmembrane region" description="Helical" evidence="2">
    <location>
        <begin position="209"/>
        <end position="232"/>
    </location>
</feature>
<keyword evidence="2" id="KW-0472">Membrane</keyword>
<keyword evidence="2" id="KW-1133">Transmembrane helix</keyword>
<dbReference type="CDD" id="cd01949">
    <property type="entry name" value="GGDEF"/>
    <property type="match status" value="1"/>
</dbReference>
<evidence type="ECO:0000259" key="3">
    <source>
        <dbReference type="PROSITE" id="PS50887"/>
    </source>
</evidence>
<organism evidence="4 5">
    <name type="scientific">Pseudonocardia kongjuensis</name>
    <dbReference type="NCBI Taxonomy" id="102227"/>
    <lineage>
        <taxon>Bacteria</taxon>
        <taxon>Bacillati</taxon>
        <taxon>Actinomycetota</taxon>
        <taxon>Actinomycetes</taxon>
        <taxon>Pseudonocardiales</taxon>
        <taxon>Pseudonocardiaceae</taxon>
        <taxon>Pseudonocardia</taxon>
    </lineage>
</organism>
<accession>A0ABP4IV65</accession>
<feature type="domain" description="GGDEF" evidence="3">
    <location>
        <begin position="293"/>
        <end position="433"/>
    </location>
</feature>
<dbReference type="InterPro" id="IPR000160">
    <property type="entry name" value="GGDEF_dom"/>
</dbReference>
<feature type="region of interest" description="Disordered" evidence="1">
    <location>
        <begin position="431"/>
        <end position="455"/>
    </location>
</feature>